<sequence>MIYRARTRWHYFSFPANTCFLGFFQALIPSYGLGFANWCLGRLCSLFWALFPFPHFSSRNLSNYSLYAGADAGADVVSTCRSSTVIFNSIFSSFGKNCSSWMWCLVGFACMVAGPQPFRVRQPMYLPHPIPLISHFYYFLFRQYNSAALYVLNHGATKKQSDSGQGG</sequence>
<accession>A0AAE0KG59</accession>
<evidence type="ECO:0000313" key="3">
    <source>
        <dbReference type="Proteomes" id="UP001287356"/>
    </source>
</evidence>
<keyword evidence="1" id="KW-1133">Transmembrane helix</keyword>
<evidence type="ECO:0000313" key="2">
    <source>
        <dbReference type="EMBL" id="KAK3375610.1"/>
    </source>
</evidence>
<keyword evidence="1" id="KW-0812">Transmembrane</keyword>
<dbReference type="EMBL" id="JAULSN010000003">
    <property type="protein sequence ID" value="KAK3375610.1"/>
    <property type="molecule type" value="Genomic_DNA"/>
</dbReference>
<reference evidence="2" key="2">
    <citation type="submission" date="2023-06" db="EMBL/GenBank/DDBJ databases">
        <authorList>
            <consortium name="Lawrence Berkeley National Laboratory"/>
            <person name="Haridas S."/>
            <person name="Hensen N."/>
            <person name="Bonometti L."/>
            <person name="Westerberg I."/>
            <person name="Brannstrom I.O."/>
            <person name="Guillou S."/>
            <person name="Cros-Aarteil S."/>
            <person name="Calhoun S."/>
            <person name="Kuo A."/>
            <person name="Mondo S."/>
            <person name="Pangilinan J."/>
            <person name="Riley R."/>
            <person name="Labutti K."/>
            <person name="Andreopoulos B."/>
            <person name="Lipzen A."/>
            <person name="Chen C."/>
            <person name="Yanf M."/>
            <person name="Daum C."/>
            <person name="Ng V."/>
            <person name="Clum A."/>
            <person name="Steindorff A."/>
            <person name="Ohm R."/>
            <person name="Martin F."/>
            <person name="Silar P."/>
            <person name="Natvig D."/>
            <person name="Lalanne C."/>
            <person name="Gautier V."/>
            <person name="Ament-Velasquez S.L."/>
            <person name="Kruys A."/>
            <person name="Hutchinson M.I."/>
            <person name="Powell A.J."/>
            <person name="Barry K."/>
            <person name="Miller A.N."/>
            <person name="Grigoriev I.V."/>
            <person name="Debuchy R."/>
            <person name="Gladieux P."/>
            <person name="Thoren M.H."/>
            <person name="Johannesson H."/>
        </authorList>
    </citation>
    <scope>NUCLEOTIDE SEQUENCE</scope>
    <source>
        <strain evidence="2">CBS 958.72</strain>
    </source>
</reference>
<comment type="caution">
    <text evidence="2">The sequence shown here is derived from an EMBL/GenBank/DDBJ whole genome shotgun (WGS) entry which is preliminary data.</text>
</comment>
<organism evidence="2 3">
    <name type="scientific">Lasiosphaeria ovina</name>
    <dbReference type="NCBI Taxonomy" id="92902"/>
    <lineage>
        <taxon>Eukaryota</taxon>
        <taxon>Fungi</taxon>
        <taxon>Dikarya</taxon>
        <taxon>Ascomycota</taxon>
        <taxon>Pezizomycotina</taxon>
        <taxon>Sordariomycetes</taxon>
        <taxon>Sordariomycetidae</taxon>
        <taxon>Sordariales</taxon>
        <taxon>Lasiosphaeriaceae</taxon>
        <taxon>Lasiosphaeria</taxon>
    </lineage>
</organism>
<dbReference type="AlphaFoldDB" id="A0AAE0KG59"/>
<keyword evidence="3" id="KW-1185">Reference proteome</keyword>
<evidence type="ECO:0000256" key="1">
    <source>
        <dbReference type="SAM" id="Phobius"/>
    </source>
</evidence>
<protein>
    <submittedName>
        <fullName evidence="2">Uncharacterized protein</fullName>
    </submittedName>
</protein>
<feature type="transmembrane region" description="Helical" evidence="1">
    <location>
        <begin position="12"/>
        <end position="29"/>
    </location>
</feature>
<gene>
    <name evidence="2" type="ORF">B0T24DRAFT_204420</name>
</gene>
<reference evidence="2" key="1">
    <citation type="journal article" date="2023" name="Mol. Phylogenet. Evol.">
        <title>Genome-scale phylogeny and comparative genomics of the fungal order Sordariales.</title>
        <authorList>
            <person name="Hensen N."/>
            <person name="Bonometti L."/>
            <person name="Westerberg I."/>
            <person name="Brannstrom I.O."/>
            <person name="Guillou S."/>
            <person name="Cros-Aarteil S."/>
            <person name="Calhoun S."/>
            <person name="Haridas S."/>
            <person name="Kuo A."/>
            <person name="Mondo S."/>
            <person name="Pangilinan J."/>
            <person name="Riley R."/>
            <person name="LaButti K."/>
            <person name="Andreopoulos B."/>
            <person name="Lipzen A."/>
            <person name="Chen C."/>
            <person name="Yan M."/>
            <person name="Daum C."/>
            <person name="Ng V."/>
            <person name="Clum A."/>
            <person name="Steindorff A."/>
            <person name="Ohm R.A."/>
            <person name="Martin F."/>
            <person name="Silar P."/>
            <person name="Natvig D.O."/>
            <person name="Lalanne C."/>
            <person name="Gautier V."/>
            <person name="Ament-Velasquez S.L."/>
            <person name="Kruys A."/>
            <person name="Hutchinson M.I."/>
            <person name="Powell A.J."/>
            <person name="Barry K."/>
            <person name="Miller A.N."/>
            <person name="Grigoriev I.V."/>
            <person name="Debuchy R."/>
            <person name="Gladieux P."/>
            <person name="Hiltunen Thoren M."/>
            <person name="Johannesson H."/>
        </authorList>
    </citation>
    <scope>NUCLEOTIDE SEQUENCE</scope>
    <source>
        <strain evidence="2">CBS 958.72</strain>
    </source>
</reference>
<dbReference type="Proteomes" id="UP001287356">
    <property type="component" value="Unassembled WGS sequence"/>
</dbReference>
<name>A0AAE0KG59_9PEZI</name>
<proteinExistence type="predicted"/>
<keyword evidence="1" id="KW-0472">Membrane</keyword>